<name>A0A3M7BNH9_HORWE</name>
<dbReference type="EMBL" id="QWIO01003905">
    <property type="protein sequence ID" value="RMY41166.1"/>
    <property type="molecule type" value="Genomic_DNA"/>
</dbReference>
<feature type="compositionally biased region" description="Pro residues" evidence="1">
    <location>
        <begin position="73"/>
        <end position="103"/>
    </location>
</feature>
<evidence type="ECO:0000256" key="1">
    <source>
        <dbReference type="SAM" id="MobiDB-lite"/>
    </source>
</evidence>
<dbReference type="PRINTS" id="PR01217">
    <property type="entry name" value="PRICHEXTENSN"/>
</dbReference>
<feature type="compositionally biased region" description="Low complexity" evidence="1">
    <location>
        <begin position="42"/>
        <end position="57"/>
    </location>
</feature>
<feature type="compositionally biased region" description="Pro residues" evidence="1">
    <location>
        <begin position="117"/>
        <end position="137"/>
    </location>
</feature>
<feature type="compositionally biased region" description="Pro residues" evidence="1">
    <location>
        <begin position="27"/>
        <end position="41"/>
    </location>
</feature>
<reference evidence="2 3" key="1">
    <citation type="journal article" date="2018" name="BMC Genomics">
        <title>Genomic evidence for intraspecific hybridization in a clonal and extremely halotolerant yeast.</title>
        <authorList>
            <person name="Gostincar C."/>
            <person name="Stajich J.E."/>
            <person name="Zupancic J."/>
            <person name="Zalar P."/>
            <person name="Gunde-Cimerman N."/>
        </authorList>
    </citation>
    <scope>NUCLEOTIDE SEQUENCE [LARGE SCALE GENOMIC DNA]</scope>
    <source>
        <strain evidence="2 3">EXF-10513</strain>
    </source>
</reference>
<dbReference type="AlphaFoldDB" id="A0A3M7BNH9"/>
<comment type="caution">
    <text evidence="2">The sequence shown here is derived from an EMBL/GenBank/DDBJ whole genome shotgun (WGS) entry which is preliminary data.</text>
</comment>
<sequence length="408" mass="43109">MSTLISSAVSGKKAAPKAPARRRAAPPSGPPKPPAPAPPSQTTPASTAESAAPAQESAPPPSPPATQQSVAEPTPPAPAPAPIHHPPPPAPIEPSRPPSPPPTQAANQQHHVSPIAVPAPPAPSLPPPAPAPAPAPAHIPVGELEYQRDEIIRPQSPVETRPARPPQHVEEPELPPAIRHVDDPASAAPPAEDIVGSQSPRQKRKDAGTQPARPAPKRARKAAPESSTSTLTEARGEDGAILPPQERLPVASSGENAPNGDAAPPVKPKRRRQPKKKSAATVTEETPPPEGEEGDSAAASAAVNAATKPRRRRTNIPKKKTGPRKKRQPRSEITAEGEDGMPTAGEEEEEEDESDPEAHEHDPATVSMWDLTIDARHGKVSDREKKMAEIDWDEVARKRYEEIEKIRN</sequence>
<feature type="compositionally biased region" description="Low complexity" evidence="1">
    <location>
        <begin position="1"/>
        <end position="18"/>
    </location>
</feature>
<evidence type="ECO:0000313" key="3">
    <source>
        <dbReference type="Proteomes" id="UP000269539"/>
    </source>
</evidence>
<gene>
    <name evidence="2" type="ORF">D0864_16214</name>
</gene>
<feature type="compositionally biased region" description="Acidic residues" evidence="1">
    <location>
        <begin position="335"/>
        <end position="355"/>
    </location>
</feature>
<feature type="region of interest" description="Disordered" evidence="1">
    <location>
        <begin position="1"/>
        <end position="371"/>
    </location>
</feature>
<feature type="compositionally biased region" description="Low complexity" evidence="1">
    <location>
        <begin position="296"/>
        <end position="306"/>
    </location>
</feature>
<proteinExistence type="predicted"/>
<feature type="compositionally biased region" description="Basic residues" evidence="1">
    <location>
        <begin position="308"/>
        <end position="328"/>
    </location>
</feature>
<dbReference type="Proteomes" id="UP000269539">
    <property type="component" value="Unassembled WGS sequence"/>
</dbReference>
<feature type="compositionally biased region" description="Low complexity" evidence="1">
    <location>
        <begin position="184"/>
        <end position="193"/>
    </location>
</feature>
<accession>A0A3M7BNH9</accession>
<evidence type="ECO:0000313" key="2">
    <source>
        <dbReference type="EMBL" id="RMY41166.1"/>
    </source>
</evidence>
<protein>
    <submittedName>
        <fullName evidence="2">Uncharacterized protein</fullName>
    </submittedName>
</protein>
<organism evidence="2 3">
    <name type="scientific">Hortaea werneckii</name>
    <name type="common">Black yeast</name>
    <name type="synonym">Cladosporium werneckii</name>
    <dbReference type="NCBI Taxonomy" id="91943"/>
    <lineage>
        <taxon>Eukaryota</taxon>
        <taxon>Fungi</taxon>
        <taxon>Dikarya</taxon>
        <taxon>Ascomycota</taxon>
        <taxon>Pezizomycotina</taxon>
        <taxon>Dothideomycetes</taxon>
        <taxon>Dothideomycetidae</taxon>
        <taxon>Mycosphaerellales</taxon>
        <taxon>Teratosphaeriaceae</taxon>
        <taxon>Hortaea</taxon>
    </lineage>
</organism>
<feature type="non-terminal residue" evidence="2">
    <location>
        <position position="408"/>
    </location>
</feature>
<feature type="compositionally biased region" description="Basic residues" evidence="1">
    <location>
        <begin position="267"/>
        <end position="278"/>
    </location>
</feature>